<reference evidence="1" key="2">
    <citation type="submission" date="2023-02" db="EMBL/GenBank/DDBJ databases">
        <authorList>
            <person name="Huang Y."/>
            <person name="Zhang Y."/>
            <person name="Zhang T."/>
            <person name="Wang J."/>
        </authorList>
    </citation>
    <scope>NUCLEOTIDE SEQUENCE</scope>
    <source>
        <strain evidence="1">KJ-1</strain>
    </source>
</reference>
<dbReference type="EMBL" id="CP085083">
    <property type="protein sequence ID" value="WDZ50190.1"/>
    <property type="molecule type" value="Genomic_DNA"/>
</dbReference>
<organism evidence="1 2">
    <name type="scientific">Acinetobacter vivianii</name>
    <dbReference type="NCBI Taxonomy" id="1776742"/>
    <lineage>
        <taxon>Bacteria</taxon>
        <taxon>Pseudomonadati</taxon>
        <taxon>Pseudomonadota</taxon>
        <taxon>Gammaproteobacteria</taxon>
        <taxon>Moraxellales</taxon>
        <taxon>Moraxellaceae</taxon>
        <taxon>Acinetobacter</taxon>
    </lineage>
</organism>
<reference evidence="1" key="1">
    <citation type="journal article" date="2022" name="Front Environ Sci">
        <title>Complete genome sequence analysis of a novel alkane-degrading bacterial strain, Acinetobacter vivianii KJ-1, and its diesel degradation ability.</title>
        <authorList>
            <person name="Zhang Y."/>
            <person name="Song F."/>
            <person name="Wang J."/>
            <person name="Zhao Q."/>
            <person name="Zheng L."/>
            <person name="Wang Z."/>
            <person name="Zhang X."/>
            <person name="Gao Y."/>
            <person name="Chen G."/>
            <person name="Huang Y."/>
        </authorList>
    </citation>
    <scope>NUCLEOTIDE SEQUENCE</scope>
    <source>
        <strain evidence="1">KJ-1</strain>
    </source>
</reference>
<dbReference type="InterPro" id="IPR018738">
    <property type="entry name" value="DUF2280"/>
</dbReference>
<dbReference type="AlphaFoldDB" id="A0AAJ6NGZ8"/>
<name>A0AAJ6NGZ8_9GAMM</name>
<protein>
    <submittedName>
        <fullName evidence="1">DUF2280 domain-containing protein</fullName>
    </submittedName>
</protein>
<evidence type="ECO:0000313" key="1">
    <source>
        <dbReference type="EMBL" id="WDZ50190.1"/>
    </source>
</evidence>
<sequence length="158" mass="17818">MAALKKEVKLFIVRSLAVFNTPTETAELVNQEYGVKVTKQQCEKYDPTKRAGENLSEELRIDFEKTREMFLGKPEAIPIANLAVRLQRYENQYQKHSRNRVAALSILKQAAEDIGGKYTNKTELTGAGGEPLNPENVTHVIATPEVVRQVLDELEGKY</sequence>
<proteinExistence type="predicted"/>
<dbReference type="Pfam" id="PF10045">
    <property type="entry name" value="DUF2280"/>
    <property type="match status" value="1"/>
</dbReference>
<dbReference type="Proteomes" id="UP001199528">
    <property type="component" value="Chromosome"/>
</dbReference>
<accession>A0AAJ6NGZ8</accession>
<gene>
    <name evidence="1" type="ORF">LF296_12755</name>
</gene>
<evidence type="ECO:0000313" key="2">
    <source>
        <dbReference type="Proteomes" id="UP001199528"/>
    </source>
</evidence>
<dbReference type="KEGG" id="aviv:LF296_12755"/>
<dbReference type="RefSeq" id="WP_272654591.1">
    <property type="nucleotide sequence ID" value="NZ_CP085083.1"/>
</dbReference>